<evidence type="ECO:0000256" key="1">
    <source>
        <dbReference type="SAM" id="MobiDB-lite"/>
    </source>
</evidence>
<feature type="non-terminal residue" evidence="3">
    <location>
        <position position="1096"/>
    </location>
</feature>
<feature type="region of interest" description="Disordered" evidence="1">
    <location>
        <begin position="504"/>
        <end position="542"/>
    </location>
</feature>
<proteinExistence type="predicted"/>
<sequence>VLELVPAGVVAEAEEPEQEDGVSTTSESTNPGPRLQLWVVPNSRCPNAGILGPTARLGAYFGSEGLEPPERLCHNEIRWYAVWHIPGIGRWRIAGIHWGFDNTAYAAILALHRGIFEGIAFRRCYSREEAAEIFKARAEGFDLQESLRNRIFGWSFTYDLESWQPGFPIEKSELSHIENDEGIFCLVEAPFDKLLGGAPEACKELAADLKELLKAGLTAVHSEGELTFATASDQPRPRAVKKKKKKSREKRASSTSSSGSSEEETDLAAALRKKWLGSGTTAVVKERQEDSDSPFTKKKRSRFAMIERKHKDSRAPGLADSTELAGQFTERPKAKIDPKFKPQQFFERERQGLLRQVVKGHSRAVKDYQGSKKKMFRNPVKHVKRYVHSLQEELGAQEKPFRLVDYNRRIQWGKHRSLQRCHYLVSVILEELLREEPERAARRAVLTLQALHQTSLDNGSWQIGWLLTHVEDPFEKKLFGGDPQSLQHVTSYLKSMSELAKTTQNLRGKGFGKGDQEEPEPNREGKGNKRSQKGKDKNKDKEQTVGAYDTFCIRAEGTTFSKAGIISPEQFLKGEHRKAFQEMPSTVPHNLAPPKPTKGCFRVEPDDLVAVNHKLLESGVATLLPESLALRDSEGRIISGGLFAVDHKAESDRIILDRRPFNELERRRLMMCLLQETFIWIERIKDGDRCVLLCDSRAAAGAWSKVFYFLPPAWFCMPAWLVQPRTAGAEKLRWGKYSPAYRKRLLEGCQALQSYLTEVEVIWESVIHQKASVVDEVLEQFIKHLHDKPSKSGLRIAKHAMLSFQIMRPRLRRKLQASWDAIKSWEEQQPSSFRAPVPMTLLMAITCQAVLNSEKSDSRSEARRWLALAVMVLTGFYGLLRPGELLNLRASDVVPEENLLRTEFLPSQVQAMPSAELGPGEDWQKQFRKVVVSAGPLKGARYPEVSWEDLRRAAKSYKQDPRFCQYAKRMMSEKALGSRPAQPQTASRTWRKMGAEWLMWGLAKAKGKAVLFTFLALLARMLISRPLFYVVMAKSLTMGIRLVLRRSFGLVIIVIDAILDEVAANLEASLLTQPVGTPVPLRVWKDWNTLVVNTLL</sequence>
<organism evidence="3">
    <name type="scientific">Cladocopium goreaui</name>
    <dbReference type="NCBI Taxonomy" id="2562237"/>
    <lineage>
        <taxon>Eukaryota</taxon>
        <taxon>Sar</taxon>
        <taxon>Alveolata</taxon>
        <taxon>Dinophyceae</taxon>
        <taxon>Suessiales</taxon>
        <taxon>Symbiodiniaceae</taxon>
        <taxon>Cladocopium</taxon>
    </lineage>
</organism>
<dbReference type="OrthoDB" id="439387at2759"/>
<protein>
    <submittedName>
        <fullName evidence="3">Uncharacterized protein</fullName>
    </submittedName>
</protein>
<gene>
    <name evidence="3" type="ORF">C1SCF055_LOCUS21474</name>
</gene>
<feature type="compositionally biased region" description="Basic and acidic residues" evidence="1">
    <location>
        <begin position="512"/>
        <end position="542"/>
    </location>
</feature>
<evidence type="ECO:0000313" key="3">
    <source>
        <dbReference type="EMBL" id="CAI3994858.1"/>
    </source>
</evidence>
<feature type="transmembrane region" description="Helical" evidence="2">
    <location>
        <begin position="1009"/>
        <end position="1031"/>
    </location>
</feature>
<accession>A0A9P1CPN6</accession>
<keyword evidence="2" id="KW-0812">Transmembrane</keyword>
<dbReference type="AlphaFoldDB" id="A0A9P1CPN6"/>
<evidence type="ECO:0000256" key="2">
    <source>
        <dbReference type="SAM" id="Phobius"/>
    </source>
</evidence>
<keyword evidence="2" id="KW-0472">Membrane</keyword>
<feature type="region of interest" description="Disordered" evidence="1">
    <location>
        <begin position="228"/>
        <end position="265"/>
    </location>
</feature>
<comment type="caution">
    <text evidence="3">The sequence shown here is derived from an EMBL/GenBank/DDBJ whole genome shotgun (WGS) entry which is preliminary data.</text>
</comment>
<feature type="region of interest" description="Disordered" evidence="1">
    <location>
        <begin position="12"/>
        <end position="33"/>
    </location>
</feature>
<dbReference type="EMBL" id="CAMXCT020002002">
    <property type="protein sequence ID" value="CAL1148233.1"/>
    <property type="molecule type" value="Genomic_DNA"/>
</dbReference>
<evidence type="ECO:0000313" key="4">
    <source>
        <dbReference type="EMBL" id="CAL1148233.1"/>
    </source>
</evidence>
<reference evidence="4" key="2">
    <citation type="submission" date="2024-04" db="EMBL/GenBank/DDBJ databases">
        <authorList>
            <person name="Chen Y."/>
            <person name="Shah S."/>
            <person name="Dougan E. K."/>
            <person name="Thang M."/>
            <person name="Chan C."/>
        </authorList>
    </citation>
    <scope>NUCLEOTIDE SEQUENCE [LARGE SCALE GENOMIC DNA]</scope>
</reference>
<feature type="non-terminal residue" evidence="3">
    <location>
        <position position="1"/>
    </location>
</feature>
<dbReference type="EMBL" id="CAMXCT010002002">
    <property type="protein sequence ID" value="CAI3994858.1"/>
    <property type="molecule type" value="Genomic_DNA"/>
</dbReference>
<feature type="compositionally biased region" description="Basic residues" evidence="1">
    <location>
        <begin position="238"/>
        <end position="249"/>
    </location>
</feature>
<keyword evidence="2" id="KW-1133">Transmembrane helix</keyword>
<reference evidence="3" key="1">
    <citation type="submission" date="2022-10" db="EMBL/GenBank/DDBJ databases">
        <authorList>
            <person name="Chen Y."/>
            <person name="Dougan E. K."/>
            <person name="Chan C."/>
            <person name="Rhodes N."/>
            <person name="Thang M."/>
        </authorList>
    </citation>
    <scope>NUCLEOTIDE SEQUENCE</scope>
</reference>
<name>A0A9P1CPN6_9DINO</name>